<protein>
    <submittedName>
        <fullName evidence="2">Uncharacterized protein</fullName>
    </submittedName>
</protein>
<keyword evidence="3" id="KW-1185">Reference proteome</keyword>
<evidence type="ECO:0000256" key="1">
    <source>
        <dbReference type="SAM" id="Phobius"/>
    </source>
</evidence>
<reference evidence="2 3" key="1">
    <citation type="journal article" date="2019" name="Gigascience">
        <title>Whole-genome sequence of the oriental lung fluke Paragonimus westermani.</title>
        <authorList>
            <person name="Oey H."/>
            <person name="Zakrzewski M."/>
            <person name="Narain K."/>
            <person name="Devi K.R."/>
            <person name="Agatsuma T."/>
            <person name="Nawaratna S."/>
            <person name="Gobert G.N."/>
            <person name="Jones M.K."/>
            <person name="Ragan M.A."/>
            <person name="McManus D.P."/>
            <person name="Krause L."/>
        </authorList>
    </citation>
    <scope>NUCLEOTIDE SEQUENCE [LARGE SCALE GENOMIC DNA]</scope>
    <source>
        <strain evidence="2 3">IND2009</strain>
    </source>
</reference>
<accession>A0A5J4N893</accession>
<gene>
    <name evidence="2" type="ORF">DEA37_0010590</name>
</gene>
<dbReference type="Proteomes" id="UP000324629">
    <property type="component" value="Unassembled WGS sequence"/>
</dbReference>
<sequence length="763" mass="85893">MKCLFCTSQHMRVRSANYVWIFPPPRVTGKVANSKIPVNKPSKRNNAVFRAHQIQLNLSSAYKPLKRSSRNFSGSRHPALFQASQWYRDMSNPLIMQPSYFASGAHCKGRENVEVPKRFTELDVQYKGDTLRSYERHKCNSSEAVLNFRSDYTLDEQDFESFVSDRRLFVDCTNSTKLVTRPETTVPLGDHKLTEVNGTNFLHSSSHFSLEDVKFVEKNFCTRFGMPYMSVIRRRGRKVCIFRLPRGTPTQLTTNILFQHSLDHKTCIIAGHSVIPDLKVQGLFSYRKESYSSEYRIVVNCAVLSHIGYLVKFSPLIRSIPANIFHVGQHFCYTFYAVDLQTEKRLDVLLINVSASLQPTAMCVDSKPWNLVSGIQISSNLISHCYFLRKYLRRLVWNPLSLGYGQVISIGMVSEFGILKNVSRPEHSECHIVELLSSSLQVLDFTNLVHAVQLKCEQESEPQIYSVNVTQLRYFVASVPWYFIFDCVVRADVDGLSGLNVFFAEELSCSYTLAPTVPPTFMQNVKSREKLKQNDKPYICTHCGPLGVCSVLMEVAIESESSRAQRVLMEPQVVPYCLPCAATQLLNESYSHCARQPTLCPLSVYSEQTGDHFEAFGGTKHALSIIRSNLECISPVVMFQGRIVQTTSCTQTHTSGKLVGEEGLNESLPNFDVHTNVQRLPGIESDHLYDVTHSSIGGNEATSLVFSGSNLWTCWLQQCAAASLSGFVIKSGFYGLCSDDILPITGACLALALCALIWFRKTN</sequence>
<evidence type="ECO:0000313" key="3">
    <source>
        <dbReference type="Proteomes" id="UP000324629"/>
    </source>
</evidence>
<name>A0A5J4N893_9TREM</name>
<dbReference type="EMBL" id="QNGE01005801">
    <property type="protein sequence ID" value="KAA3671791.1"/>
    <property type="molecule type" value="Genomic_DNA"/>
</dbReference>
<keyword evidence="1" id="KW-0472">Membrane</keyword>
<organism evidence="2 3">
    <name type="scientific">Paragonimus westermani</name>
    <dbReference type="NCBI Taxonomy" id="34504"/>
    <lineage>
        <taxon>Eukaryota</taxon>
        <taxon>Metazoa</taxon>
        <taxon>Spiralia</taxon>
        <taxon>Lophotrochozoa</taxon>
        <taxon>Platyhelminthes</taxon>
        <taxon>Trematoda</taxon>
        <taxon>Digenea</taxon>
        <taxon>Plagiorchiida</taxon>
        <taxon>Troglotremata</taxon>
        <taxon>Troglotrematidae</taxon>
        <taxon>Paragonimus</taxon>
    </lineage>
</organism>
<keyword evidence="1" id="KW-1133">Transmembrane helix</keyword>
<feature type="transmembrane region" description="Helical" evidence="1">
    <location>
        <begin position="741"/>
        <end position="759"/>
    </location>
</feature>
<keyword evidence="1" id="KW-0812">Transmembrane</keyword>
<dbReference type="AlphaFoldDB" id="A0A5J4N893"/>
<proteinExistence type="predicted"/>
<evidence type="ECO:0000313" key="2">
    <source>
        <dbReference type="EMBL" id="KAA3671791.1"/>
    </source>
</evidence>
<comment type="caution">
    <text evidence="2">The sequence shown here is derived from an EMBL/GenBank/DDBJ whole genome shotgun (WGS) entry which is preliminary data.</text>
</comment>